<dbReference type="InterPro" id="IPR006311">
    <property type="entry name" value="TAT_signal"/>
</dbReference>
<feature type="signal peptide" evidence="1">
    <location>
        <begin position="1"/>
        <end position="34"/>
    </location>
</feature>
<evidence type="ECO:0008006" key="4">
    <source>
        <dbReference type="Google" id="ProtNLM"/>
    </source>
</evidence>
<dbReference type="AlphaFoldDB" id="A0A936ZMS8"/>
<keyword evidence="1" id="KW-0732">Signal</keyword>
<dbReference type="PROSITE" id="PS51318">
    <property type="entry name" value="TAT"/>
    <property type="match status" value="1"/>
</dbReference>
<evidence type="ECO:0000256" key="1">
    <source>
        <dbReference type="SAM" id="SignalP"/>
    </source>
</evidence>
<evidence type="ECO:0000313" key="2">
    <source>
        <dbReference type="EMBL" id="MBL0420168.1"/>
    </source>
</evidence>
<dbReference type="RefSeq" id="WP_201683155.1">
    <property type="nucleotide sequence ID" value="NZ_JAEQNA010000001.1"/>
</dbReference>
<gene>
    <name evidence="2" type="ORF">JI739_07390</name>
</gene>
<name>A0A936ZMS8_9BURK</name>
<keyword evidence="3" id="KW-1185">Reference proteome</keyword>
<dbReference type="Proteomes" id="UP000613011">
    <property type="component" value="Unassembled WGS sequence"/>
</dbReference>
<dbReference type="EMBL" id="JAEQNA010000001">
    <property type="protein sequence ID" value="MBL0420168.1"/>
    <property type="molecule type" value="Genomic_DNA"/>
</dbReference>
<reference evidence="2" key="1">
    <citation type="submission" date="2021-01" db="EMBL/GenBank/DDBJ databases">
        <title>Ramlibacter sp. strain AW1 16S ribosomal RNA gene Genome sequencing and assembly.</title>
        <authorList>
            <person name="Kang M."/>
        </authorList>
    </citation>
    <scope>NUCLEOTIDE SEQUENCE</scope>
    <source>
        <strain evidence="2">AW1</strain>
    </source>
</reference>
<organism evidence="2 3">
    <name type="scientific">Ramlibacter aurantiacus</name>
    <dbReference type="NCBI Taxonomy" id="2801330"/>
    <lineage>
        <taxon>Bacteria</taxon>
        <taxon>Pseudomonadati</taxon>
        <taxon>Pseudomonadota</taxon>
        <taxon>Betaproteobacteria</taxon>
        <taxon>Burkholderiales</taxon>
        <taxon>Comamonadaceae</taxon>
        <taxon>Ramlibacter</taxon>
    </lineage>
</organism>
<protein>
    <recommendedName>
        <fullName evidence="4">SbsA Ig-like domain-containing protein</fullName>
    </recommendedName>
</protein>
<feature type="chain" id="PRO_5037530265" description="SbsA Ig-like domain-containing protein" evidence="1">
    <location>
        <begin position="35"/>
        <end position="521"/>
    </location>
</feature>
<sequence length="521" mass="50912">MSPLSIAPAPRPPVTRRGLIAALALAACAPAAFAFDSGSTGADGALAPTVNTVIELPPSGVLNYTSINIPQGVTVKFKRNTLNTPVQLLVAGDVTLAGSIDIRGEDARHSGTYGDGNLADDGIPGVGGPGGFDGGRGGQADQAQQPAVIRGGTGLGPGGGLGGIEGADGCSGRGYHKFVGLGAGHATAGSAVADMRWRCGSNADLSFLAKPYGSNLLQPLIGGSGGGGGRGGANYPGSGGGGGGGALLIAASGTIQLAASSSIDATGGDAGGVGGINAGGEGGGGSGGAVRLVASRIAGNGKLFAAGGCINQNNNRRQTCLYLPSFSGYGGAAGRIRLEADNITFSGTSDPAYTADKPGPLFLANVPALRIDTVGGKQVPANPTGQADLSFPADLANPVTVTFKTINVPTGNTVLLRVLPAYGQPIEALSPAIVGSAAEGSASVQVTLPPGPSVLQATTTYTVVVAVGEALSRFANNERVDKVQLMATLGGSGEAQARLITVSGKSFTVPASVLQQAGLPG</sequence>
<proteinExistence type="predicted"/>
<comment type="caution">
    <text evidence="2">The sequence shown here is derived from an EMBL/GenBank/DDBJ whole genome shotgun (WGS) entry which is preliminary data.</text>
</comment>
<evidence type="ECO:0000313" key="3">
    <source>
        <dbReference type="Proteomes" id="UP000613011"/>
    </source>
</evidence>
<accession>A0A936ZMS8</accession>